<sequence>MKRQINQLPFTASLALGAVLFSLAISNLAIAPAQAQVLQSGTLIITQTCSATRAINGPNPGNTRVAKNQRYQVIGFNSAERRFVLIKVPNANPERRWVSANCGTFQAGSAANGNAPNGSTSETRTRPSNPSSTTLLPFFDQSNNLEVHRFPAGRPADITPPAPSLTAFDQAVLQTCGPIGSTVNANRFKQLMANHPEVLRQIQTAVGGELLPGRNTQAEFLDDLTAAWSDRGGFEHIFCGELEGPQKIGGLHFVGRYLQLQNEKIGGRLGNNLNREEVEPGVLYTLGVVVKRGNQTWTDTIKGYPLISDAQEMLLDATKAFKVRGNAQGACLYQVQDQLTGKSYQAVFVKDRNAIVTFYPDATPSGRPCRS</sequence>
<gene>
    <name evidence="5" type="ORF">NC998_01055</name>
</gene>
<evidence type="ECO:0000259" key="4">
    <source>
        <dbReference type="Pfam" id="PF14436"/>
    </source>
</evidence>
<dbReference type="InterPro" id="IPR029501">
    <property type="entry name" value="EndoU_bac"/>
</dbReference>
<dbReference type="SUPFAM" id="SSF142877">
    <property type="entry name" value="EndoU-like"/>
    <property type="match status" value="1"/>
</dbReference>
<keyword evidence="6" id="KW-1185">Reference proteome</keyword>
<accession>A0ABV0J1M6</accession>
<name>A0ABV0J1M6_9CYAN</name>
<comment type="caution">
    <text evidence="5">The sequence shown here is derived from an EMBL/GenBank/DDBJ whole genome shotgun (WGS) entry which is preliminary data.</text>
</comment>
<feature type="signal peptide" evidence="3">
    <location>
        <begin position="1"/>
        <end position="35"/>
    </location>
</feature>
<keyword evidence="3" id="KW-0732">Signal</keyword>
<evidence type="ECO:0000256" key="2">
    <source>
        <dbReference type="SAM" id="MobiDB-lite"/>
    </source>
</evidence>
<dbReference type="EMBL" id="JAMPKM010000001">
    <property type="protein sequence ID" value="MEP0815679.1"/>
    <property type="molecule type" value="Genomic_DNA"/>
</dbReference>
<feature type="chain" id="PRO_5045846155" evidence="3">
    <location>
        <begin position="36"/>
        <end position="371"/>
    </location>
</feature>
<evidence type="ECO:0000256" key="1">
    <source>
        <dbReference type="ARBA" id="ARBA00022801"/>
    </source>
</evidence>
<feature type="region of interest" description="Disordered" evidence="2">
    <location>
        <begin position="108"/>
        <end position="133"/>
    </location>
</feature>
<reference evidence="5 6" key="1">
    <citation type="submission" date="2022-04" db="EMBL/GenBank/DDBJ databases">
        <title>Positive selection, recombination, and allopatry shape intraspecific diversity of widespread and dominant cyanobacteria.</title>
        <authorList>
            <person name="Wei J."/>
            <person name="Shu W."/>
            <person name="Hu C."/>
        </authorList>
    </citation>
    <scope>NUCLEOTIDE SEQUENCE [LARGE SCALE GENOMIC DNA]</scope>
    <source>
        <strain evidence="5 6">GB2-A4</strain>
    </source>
</reference>
<dbReference type="Proteomes" id="UP001464891">
    <property type="component" value="Unassembled WGS sequence"/>
</dbReference>
<protein>
    <submittedName>
        <fullName evidence="5">EndoU domain-containing protein</fullName>
    </submittedName>
</protein>
<dbReference type="RefSeq" id="WP_190431226.1">
    <property type="nucleotide sequence ID" value="NZ_JAMPKM010000001.1"/>
</dbReference>
<dbReference type="InterPro" id="IPR037227">
    <property type="entry name" value="EndoU-like"/>
</dbReference>
<keyword evidence="1" id="KW-0378">Hydrolase</keyword>
<evidence type="ECO:0000313" key="6">
    <source>
        <dbReference type="Proteomes" id="UP001464891"/>
    </source>
</evidence>
<evidence type="ECO:0000256" key="3">
    <source>
        <dbReference type="SAM" id="SignalP"/>
    </source>
</evidence>
<feature type="domain" description="Bacterial EndoU nuclease" evidence="4">
    <location>
        <begin position="232"/>
        <end position="362"/>
    </location>
</feature>
<dbReference type="Pfam" id="PF14436">
    <property type="entry name" value="EndoU_bacteria"/>
    <property type="match status" value="1"/>
</dbReference>
<proteinExistence type="predicted"/>
<evidence type="ECO:0000313" key="5">
    <source>
        <dbReference type="EMBL" id="MEP0815679.1"/>
    </source>
</evidence>
<organism evidence="5 6">
    <name type="scientific">Trichocoleus desertorum GB2-A4</name>
    <dbReference type="NCBI Taxonomy" id="2933944"/>
    <lineage>
        <taxon>Bacteria</taxon>
        <taxon>Bacillati</taxon>
        <taxon>Cyanobacteriota</taxon>
        <taxon>Cyanophyceae</taxon>
        <taxon>Leptolyngbyales</taxon>
        <taxon>Trichocoleusaceae</taxon>
        <taxon>Trichocoleus</taxon>
    </lineage>
</organism>